<evidence type="ECO:0000256" key="6">
    <source>
        <dbReference type="SAM" id="Phobius"/>
    </source>
</evidence>
<feature type="transmembrane region" description="Helical" evidence="6">
    <location>
        <begin position="62"/>
        <end position="83"/>
    </location>
</feature>
<feature type="transmembrane region" description="Helical" evidence="6">
    <location>
        <begin position="242"/>
        <end position="265"/>
    </location>
</feature>
<feature type="transmembrane region" description="Helical" evidence="6">
    <location>
        <begin position="133"/>
        <end position="163"/>
    </location>
</feature>
<name>A0A483CV02_9EURY</name>
<comment type="caution">
    <text evidence="7">The sequence shown here is derived from an EMBL/GenBank/DDBJ whole genome shotgun (WGS) entry which is preliminary data.</text>
</comment>
<accession>A0A483CV02</accession>
<dbReference type="GO" id="GO:0055085">
    <property type="term" value="P:transmembrane transport"/>
    <property type="evidence" value="ECO:0007669"/>
    <property type="project" value="TreeGrafter"/>
</dbReference>
<evidence type="ECO:0000256" key="2">
    <source>
        <dbReference type="ARBA" id="ARBA00009773"/>
    </source>
</evidence>
<dbReference type="PANTHER" id="PTHR21716:SF64">
    <property type="entry name" value="AI-2 TRANSPORT PROTEIN TQSA"/>
    <property type="match status" value="1"/>
</dbReference>
<keyword evidence="5 6" id="KW-0472">Membrane</keyword>
<evidence type="ECO:0000313" key="8">
    <source>
        <dbReference type="Proteomes" id="UP000292580"/>
    </source>
</evidence>
<evidence type="ECO:0000256" key="5">
    <source>
        <dbReference type="ARBA" id="ARBA00023136"/>
    </source>
</evidence>
<comment type="similarity">
    <text evidence="2">Belongs to the autoinducer-2 exporter (AI-2E) (TC 2.A.86) family.</text>
</comment>
<dbReference type="InterPro" id="IPR002549">
    <property type="entry name" value="AI-2E-like"/>
</dbReference>
<evidence type="ECO:0000313" key="7">
    <source>
        <dbReference type="EMBL" id="TAJ45466.1"/>
    </source>
</evidence>
<proteinExistence type="inferred from homology"/>
<dbReference type="GO" id="GO:0016020">
    <property type="term" value="C:membrane"/>
    <property type="evidence" value="ECO:0007669"/>
    <property type="project" value="UniProtKB-SubCell"/>
</dbReference>
<comment type="subcellular location">
    <subcellularLocation>
        <location evidence="1">Membrane</location>
        <topology evidence="1">Multi-pass membrane protein</topology>
    </subcellularLocation>
</comment>
<keyword evidence="8" id="KW-1185">Reference proteome</keyword>
<feature type="transmembrane region" description="Helical" evidence="6">
    <location>
        <begin position="285"/>
        <end position="306"/>
    </location>
</feature>
<evidence type="ECO:0000256" key="3">
    <source>
        <dbReference type="ARBA" id="ARBA00022692"/>
    </source>
</evidence>
<sequence length="337" mass="36097">MIPEISENKPSRFLIPLAAFVIVIGGMHAAASLLNPILLSVFIAIVAMPLLDWLIERSVPSQAAVLIVMAGIIGICLFLIWVLSVSLSQAVEALPAYEEMLRVQVEALKSMLEGLGISAEGGDLPGIVSTHSILPSIVTLISGLIQSIMDLLLVLVITNFLLFEFATLSGTERPVPLRTYTEHLITYIIVRIKTNILTGIGAGIFLAVIGVDFAVLWGALIAILSFIPYAGLWIAALPAIGLAWLEGGLTGAVLALIGIVGSNFIAEELIFPAMAGEDLQISPVVVIIALFFWTWVLGVPGLFLAIPLTIAGKMLLESYEETRWITRLMEGASAFSR</sequence>
<feature type="transmembrane region" description="Helical" evidence="6">
    <location>
        <begin position="12"/>
        <end position="31"/>
    </location>
</feature>
<protein>
    <recommendedName>
        <fullName evidence="9">AI-2E family transporter</fullName>
    </recommendedName>
</protein>
<feature type="transmembrane region" description="Helical" evidence="6">
    <location>
        <begin position="215"/>
        <end position="235"/>
    </location>
</feature>
<dbReference type="Proteomes" id="UP000292580">
    <property type="component" value="Unassembled WGS sequence"/>
</dbReference>
<organism evidence="7 8">
    <name type="scientific">Methanofollis fontis</name>
    <dbReference type="NCBI Taxonomy" id="2052832"/>
    <lineage>
        <taxon>Archaea</taxon>
        <taxon>Methanobacteriati</taxon>
        <taxon>Methanobacteriota</taxon>
        <taxon>Stenosarchaea group</taxon>
        <taxon>Methanomicrobia</taxon>
        <taxon>Methanomicrobiales</taxon>
        <taxon>Methanomicrobiaceae</taxon>
        <taxon>Methanofollis</taxon>
    </lineage>
</organism>
<reference evidence="7 8" key="1">
    <citation type="submission" date="2017-11" db="EMBL/GenBank/DDBJ databases">
        <title>Isolation and Characterization of Methanofollis Species from Methane Seep Offshore SW Taiwan.</title>
        <authorList>
            <person name="Teng N.-H."/>
            <person name="Lai M.-C."/>
            <person name="Chen S.-C."/>
        </authorList>
    </citation>
    <scope>NUCLEOTIDE SEQUENCE [LARGE SCALE GENOMIC DNA]</scope>
    <source>
        <strain evidence="7 8">FWC-SCC2</strain>
    </source>
</reference>
<gene>
    <name evidence="7" type="ORF">CUJ86_01670</name>
</gene>
<evidence type="ECO:0000256" key="4">
    <source>
        <dbReference type="ARBA" id="ARBA00022989"/>
    </source>
</evidence>
<evidence type="ECO:0000256" key="1">
    <source>
        <dbReference type="ARBA" id="ARBA00004141"/>
    </source>
</evidence>
<evidence type="ECO:0008006" key="9">
    <source>
        <dbReference type="Google" id="ProtNLM"/>
    </source>
</evidence>
<keyword evidence="3 6" id="KW-0812">Transmembrane</keyword>
<dbReference type="PANTHER" id="PTHR21716">
    <property type="entry name" value="TRANSMEMBRANE PROTEIN"/>
    <property type="match status" value="1"/>
</dbReference>
<dbReference type="EMBL" id="PGCL01000001">
    <property type="protein sequence ID" value="TAJ45466.1"/>
    <property type="molecule type" value="Genomic_DNA"/>
</dbReference>
<dbReference type="RefSeq" id="WP_130645824.1">
    <property type="nucleotide sequence ID" value="NZ_PGCL01000001.1"/>
</dbReference>
<keyword evidence="4 6" id="KW-1133">Transmembrane helix</keyword>
<dbReference type="OrthoDB" id="137252at2157"/>
<feature type="transmembrane region" description="Helical" evidence="6">
    <location>
        <begin position="37"/>
        <end position="55"/>
    </location>
</feature>
<feature type="transmembrane region" description="Helical" evidence="6">
    <location>
        <begin position="184"/>
        <end position="209"/>
    </location>
</feature>
<dbReference type="Pfam" id="PF01594">
    <property type="entry name" value="AI-2E_transport"/>
    <property type="match status" value="1"/>
</dbReference>
<dbReference type="AlphaFoldDB" id="A0A483CV02"/>